<dbReference type="AlphaFoldDB" id="A0A4R1R296"/>
<dbReference type="GO" id="GO:0005975">
    <property type="term" value="P:carbohydrate metabolic process"/>
    <property type="evidence" value="ECO:0007669"/>
    <property type="project" value="InterPro"/>
</dbReference>
<proteinExistence type="predicted"/>
<name>A0A4R1R296_9FIRM</name>
<evidence type="ECO:0000256" key="1">
    <source>
        <dbReference type="ARBA" id="ARBA00022676"/>
    </source>
</evidence>
<protein>
    <submittedName>
        <fullName evidence="3">Glycosyl transferase family 11</fullName>
    </submittedName>
</protein>
<keyword evidence="2 3" id="KW-0808">Transferase</keyword>
<keyword evidence="1" id="KW-0328">Glycosyltransferase</keyword>
<evidence type="ECO:0000313" key="3">
    <source>
        <dbReference type="EMBL" id="TCL59412.1"/>
    </source>
</evidence>
<dbReference type="Proteomes" id="UP000295718">
    <property type="component" value="Unassembled WGS sequence"/>
</dbReference>
<evidence type="ECO:0000313" key="4">
    <source>
        <dbReference type="Proteomes" id="UP000295718"/>
    </source>
</evidence>
<reference evidence="3 4" key="1">
    <citation type="submission" date="2019-03" db="EMBL/GenBank/DDBJ databases">
        <title>Genomic Encyclopedia of Type Strains, Phase IV (KMG-IV): sequencing the most valuable type-strain genomes for metagenomic binning, comparative biology and taxonomic classification.</title>
        <authorList>
            <person name="Goeker M."/>
        </authorList>
    </citation>
    <scope>NUCLEOTIDE SEQUENCE [LARGE SCALE GENOMIC DNA]</scope>
    <source>
        <strain evidence="3 4">DSM 100556</strain>
    </source>
</reference>
<dbReference type="Pfam" id="PF01531">
    <property type="entry name" value="Glyco_transf_11"/>
    <property type="match status" value="1"/>
</dbReference>
<evidence type="ECO:0000256" key="2">
    <source>
        <dbReference type="ARBA" id="ARBA00022679"/>
    </source>
</evidence>
<keyword evidence="4" id="KW-1185">Reference proteome</keyword>
<dbReference type="GO" id="GO:0008107">
    <property type="term" value="F:galactoside 2-alpha-L-fucosyltransferase activity"/>
    <property type="evidence" value="ECO:0007669"/>
    <property type="project" value="InterPro"/>
</dbReference>
<dbReference type="PANTHER" id="PTHR11927:SF9">
    <property type="entry name" value="L-FUCOSYLTRANSFERASE"/>
    <property type="match status" value="1"/>
</dbReference>
<dbReference type="OrthoDB" id="9794601at2"/>
<dbReference type="InterPro" id="IPR002516">
    <property type="entry name" value="Glyco_trans_11"/>
</dbReference>
<gene>
    <name evidence="3" type="ORF">EDD76_104149</name>
</gene>
<dbReference type="RefSeq" id="WP_051869788.1">
    <property type="nucleotide sequence ID" value="NZ_JPNB01000002.1"/>
</dbReference>
<organism evidence="3 4">
    <name type="scientific">Kineothrix alysoides</name>
    <dbReference type="NCBI Taxonomy" id="1469948"/>
    <lineage>
        <taxon>Bacteria</taxon>
        <taxon>Bacillati</taxon>
        <taxon>Bacillota</taxon>
        <taxon>Clostridia</taxon>
        <taxon>Lachnospirales</taxon>
        <taxon>Lachnospiraceae</taxon>
        <taxon>Kineothrix</taxon>
    </lineage>
</organism>
<dbReference type="CDD" id="cd11301">
    <property type="entry name" value="Fut1_Fut2_like"/>
    <property type="match status" value="1"/>
</dbReference>
<dbReference type="STRING" id="1469948.GCA_000732725_03713"/>
<dbReference type="GO" id="GO:0016020">
    <property type="term" value="C:membrane"/>
    <property type="evidence" value="ECO:0007669"/>
    <property type="project" value="InterPro"/>
</dbReference>
<comment type="caution">
    <text evidence="3">The sequence shown here is derived from an EMBL/GenBank/DDBJ whole genome shotgun (WGS) entry which is preliminary data.</text>
</comment>
<accession>A0A4R1R296</accession>
<dbReference type="EMBL" id="SLUO01000004">
    <property type="protein sequence ID" value="TCL59412.1"/>
    <property type="molecule type" value="Genomic_DNA"/>
</dbReference>
<dbReference type="PANTHER" id="PTHR11927">
    <property type="entry name" value="GALACTOSIDE 2-L-FUCOSYLTRANSFERASE"/>
    <property type="match status" value="1"/>
</dbReference>
<sequence>MNIIRMSGGIGNQMFQYALYLKIVSLGREVKFDDVTEYELDNARPIMLPVFGIDYPRATKDEIMEITDGFLDFKSRVRRKLRGRKSMQYNEASFDYDEEVLRKDSAYLCGNFQSEKYFKDIEKEVREAFRFRNVRIPAGIEKQVKGYEKEIAEKLSISIHIRRGDYLQAADVYGGICTDAYYEKAIEYMKSKYPEAHFFVFTNDTLWAEKWCDAKQEENAGLAFTVVKGTQESTGYIDLMLMSKCRHHIIANSSFSWWGSWLGAGPGKCVVAPIKWLNTRECHDIFTPDMVRIDAYGKIDFGHRTGL</sequence>
<dbReference type="Gene3D" id="3.40.50.11350">
    <property type="match status" value="1"/>
</dbReference>